<sequence>MQSSVLRLADVHVHYGKFHAVHGVTIQARSGEITSIIGANGAGKSSTLKAIIGQAGTVSGSIRLGSEELAGRTTREVIRKGIALVPEGRWLFPTLSVEENLSIGTQVGRPGGPTMSEIFDWFPVLGERRSQAARELSGGQQQMVAIGRALLTNPKFLLCDEISLGLAPIVVNQLYELFPRICERGIGVVVVEQDIARSLAVASRFYCFLEGRVTLTGDPNSVSRESVVKHYFGSRA</sequence>
<dbReference type="PANTHER" id="PTHR43820:SF5">
    <property type="entry name" value="HIGH-AFFINITY BRANCHED-CHAIN AMINO ACID TRANSPORT ATP-BINDING PROTEIN"/>
    <property type="match status" value="1"/>
</dbReference>
<dbReference type="SUPFAM" id="SSF52540">
    <property type="entry name" value="P-loop containing nucleoside triphosphate hydrolases"/>
    <property type="match status" value="1"/>
</dbReference>
<dbReference type="InterPro" id="IPR003439">
    <property type="entry name" value="ABC_transporter-like_ATP-bd"/>
</dbReference>
<protein>
    <submittedName>
        <fullName evidence="9">ABC transporter ATP-binding protein</fullName>
    </submittedName>
</protein>
<organism evidence="9 10">
    <name type="scientific">Paraburkholderia dipogonis</name>
    <dbReference type="NCBI Taxonomy" id="1211383"/>
    <lineage>
        <taxon>Bacteria</taxon>
        <taxon>Pseudomonadati</taxon>
        <taxon>Pseudomonadota</taxon>
        <taxon>Betaproteobacteria</taxon>
        <taxon>Burkholderiales</taxon>
        <taxon>Burkholderiaceae</taxon>
        <taxon>Paraburkholderia</taxon>
    </lineage>
</organism>
<evidence type="ECO:0000256" key="5">
    <source>
        <dbReference type="ARBA" id="ARBA00022741"/>
    </source>
</evidence>
<keyword evidence="4" id="KW-0997">Cell inner membrane</keyword>
<keyword evidence="4" id="KW-0472">Membrane</keyword>
<dbReference type="GO" id="GO:0015807">
    <property type="term" value="P:L-amino acid transport"/>
    <property type="evidence" value="ECO:0007669"/>
    <property type="project" value="TreeGrafter"/>
</dbReference>
<reference evidence="9 10" key="1">
    <citation type="submission" date="2019-03" db="EMBL/GenBank/DDBJ databases">
        <title>Complete Genome Sequence of Paraburkholderia dipogonis ICMP 19430T, a Nitrogen-fixing Symbiont of the South African Invasive Legume Dipogon lignosus in New Zealand.</title>
        <authorList>
            <person name="De Meyer S.E."/>
        </authorList>
    </citation>
    <scope>NUCLEOTIDE SEQUENCE [LARGE SCALE GENOMIC DNA]</scope>
    <source>
        <strain evidence="9 10">ICMP 19430</strain>
    </source>
</reference>
<keyword evidence="5" id="KW-0547">Nucleotide-binding</keyword>
<evidence type="ECO:0000259" key="8">
    <source>
        <dbReference type="PROSITE" id="PS50893"/>
    </source>
</evidence>
<evidence type="ECO:0000256" key="7">
    <source>
        <dbReference type="ARBA" id="ARBA00022970"/>
    </source>
</evidence>
<dbReference type="InterPro" id="IPR027417">
    <property type="entry name" value="P-loop_NTPase"/>
</dbReference>
<dbReference type="PROSITE" id="PS50893">
    <property type="entry name" value="ABC_TRANSPORTER_2"/>
    <property type="match status" value="1"/>
</dbReference>
<dbReference type="SMART" id="SM00382">
    <property type="entry name" value="AAA"/>
    <property type="match status" value="1"/>
</dbReference>
<proteinExistence type="inferred from homology"/>
<dbReference type="EMBL" id="SNVI01000008">
    <property type="protein sequence ID" value="TFE37013.1"/>
    <property type="molecule type" value="Genomic_DNA"/>
</dbReference>
<dbReference type="InterPro" id="IPR003593">
    <property type="entry name" value="AAA+_ATPase"/>
</dbReference>
<dbReference type="Gene3D" id="3.40.50.300">
    <property type="entry name" value="P-loop containing nucleotide triphosphate hydrolases"/>
    <property type="match status" value="1"/>
</dbReference>
<dbReference type="CDD" id="cd03224">
    <property type="entry name" value="ABC_TM1139_LivF_branched"/>
    <property type="match status" value="1"/>
</dbReference>
<evidence type="ECO:0000256" key="6">
    <source>
        <dbReference type="ARBA" id="ARBA00022840"/>
    </source>
</evidence>
<evidence type="ECO:0000313" key="9">
    <source>
        <dbReference type="EMBL" id="TFE37013.1"/>
    </source>
</evidence>
<keyword evidence="7" id="KW-0029">Amino-acid transport</keyword>
<feature type="domain" description="ABC transporter" evidence="8">
    <location>
        <begin position="6"/>
        <end position="235"/>
    </location>
</feature>
<evidence type="ECO:0000256" key="2">
    <source>
        <dbReference type="ARBA" id="ARBA00022448"/>
    </source>
</evidence>
<dbReference type="AlphaFoldDB" id="A0A4Y8MI12"/>
<evidence type="ECO:0000256" key="3">
    <source>
        <dbReference type="ARBA" id="ARBA00022475"/>
    </source>
</evidence>
<keyword evidence="3" id="KW-1003">Cell membrane</keyword>
<dbReference type="Proteomes" id="UP000297385">
    <property type="component" value="Unassembled WGS sequence"/>
</dbReference>
<gene>
    <name evidence="9" type="ORF">E2553_42975</name>
</gene>
<dbReference type="InterPro" id="IPR052156">
    <property type="entry name" value="BCAA_Transport_ATP-bd_LivF"/>
</dbReference>
<evidence type="ECO:0000256" key="1">
    <source>
        <dbReference type="ARBA" id="ARBA00005417"/>
    </source>
</evidence>
<keyword evidence="2" id="KW-0813">Transport</keyword>
<dbReference type="GO" id="GO:0015658">
    <property type="term" value="F:branched-chain amino acid transmembrane transporter activity"/>
    <property type="evidence" value="ECO:0007669"/>
    <property type="project" value="TreeGrafter"/>
</dbReference>
<dbReference type="GO" id="GO:0016887">
    <property type="term" value="F:ATP hydrolysis activity"/>
    <property type="evidence" value="ECO:0007669"/>
    <property type="project" value="InterPro"/>
</dbReference>
<dbReference type="PANTHER" id="PTHR43820">
    <property type="entry name" value="HIGH-AFFINITY BRANCHED-CHAIN AMINO ACID TRANSPORT ATP-BINDING PROTEIN LIVF"/>
    <property type="match status" value="1"/>
</dbReference>
<evidence type="ECO:0000256" key="4">
    <source>
        <dbReference type="ARBA" id="ARBA00022519"/>
    </source>
</evidence>
<dbReference type="Pfam" id="PF00005">
    <property type="entry name" value="ABC_tran"/>
    <property type="match status" value="1"/>
</dbReference>
<dbReference type="GO" id="GO:0005524">
    <property type="term" value="F:ATP binding"/>
    <property type="evidence" value="ECO:0007669"/>
    <property type="project" value="UniProtKB-KW"/>
</dbReference>
<evidence type="ECO:0000313" key="10">
    <source>
        <dbReference type="Proteomes" id="UP000297385"/>
    </source>
</evidence>
<dbReference type="InterPro" id="IPR017871">
    <property type="entry name" value="ABC_transporter-like_CS"/>
</dbReference>
<comment type="caution">
    <text evidence="9">The sequence shown here is derived from an EMBL/GenBank/DDBJ whole genome shotgun (WGS) entry which is preliminary data.</text>
</comment>
<name>A0A4Y8MI12_9BURK</name>
<comment type="similarity">
    <text evidence="1">Belongs to the ABC transporter superfamily.</text>
</comment>
<keyword evidence="6 9" id="KW-0067">ATP-binding</keyword>
<dbReference type="PROSITE" id="PS00211">
    <property type="entry name" value="ABC_TRANSPORTER_1"/>
    <property type="match status" value="1"/>
</dbReference>
<accession>A0A4Y8MI12</accession>